<keyword evidence="2" id="KW-1185">Reference proteome</keyword>
<dbReference type="AlphaFoldDB" id="A0A0B1TP51"/>
<dbReference type="OrthoDB" id="5985737at2759"/>
<evidence type="ECO:0000313" key="2">
    <source>
        <dbReference type="Proteomes" id="UP000053660"/>
    </source>
</evidence>
<proteinExistence type="predicted"/>
<name>A0A0B1TP51_OESDE</name>
<accession>A0A0B1TP51</accession>
<evidence type="ECO:0000313" key="1">
    <source>
        <dbReference type="EMBL" id="KHJ99039.1"/>
    </source>
</evidence>
<sequence length="340" mass="38229">MSPESWPLKTIDLVKEPLSDVTSTDLVAVTINEVSTDSKENEEREPLTDLSRYSCLNTVLRVTSIVGKIAKNWALKTSKKLSKPITTRDILKYDSDSEVTSSDIELSEQIFVKQEQRNSMLSVVQKRFANMKAFSDGNDIILRIIRHESLLQNAQLPYDTKNPIFIPENSELVQLIVQKIHAENAHRTYTCTGASKILASQSKQSIQKIHQELHDLQKISRTTITCSKHITFAQGQEMSTLLARIEAILNTRPLTKINDEAKGWTSSEKWMQAVMQKKELELVVIMDTNRKMCLGACEIDVECVGTYGTVFIDGTGAVNPKECADCAERARGLGRRIEKV</sequence>
<organism evidence="1 2">
    <name type="scientific">Oesophagostomum dentatum</name>
    <name type="common">Nodular worm</name>
    <dbReference type="NCBI Taxonomy" id="61180"/>
    <lineage>
        <taxon>Eukaryota</taxon>
        <taxon>Metazoa</taxon>
        <taxon>Ecdysozoa</taxon>
        <taxon>Nematoda</taxon>
        <taxon>Chromadorea</taxon>
        <taxon>Rhabditida</taxon>
        <taxon>Rhabditina</taxon>
        <taxon>Rhabditomorpha</taxon>
        <taxon>Strongyloidea</taxon>
        <taxon>Strongylidae</taxon>
        <taxon>Oesophagostomum</taxon>
    </lineage>
</organism>
<dbReference type="Proteomes" id="UP000053660">
    <property type="component" value="Unassembled WGS sequence"/>
</dbReference>
<protein>
    <submittedName>
        <fullName evidence="1">Uncharacterized protein</fullName>
    </submittedName>
</protein>
<gene>
    <name evidence="1" type="ORF">OESDEN_00969</name>
</gene>
<dbReference type="EMBL" id="KN549250">
    <property type="protein sequence ID" value="KHJ99039.1"/>
    <property type="molecule type" value="Genomic_DNA"/>
</dbReference>
<reference evidence="1 2" key="1">
    <citation type="submission" date="2014-03" db="EMBL/GenBank/DDBJ databases">
        <title>Draft genome of the hookworm Oesophagostomum dentatum.</title>
        <authorList>
            <person name="Mitreva M."/>
        </authorList>
    </citation>
    <scope>NUCLEOTIDE SEQUENCE [LARGE SCALE GENOMIC DNA]</scope>
    <source>
        <strain evidence="1 2">OD-Hann</strain>
    </source>
</reference>